<evidence type="ECO:0000256" key="8">
    <source>
        <dbReference type="ARBA" id="ARBA00023242"/>
    </source>
</evidence>
<evidence type="ECO:0000313" key="15">
    <source>
        <dbReference type="Proteomes" id="UP000288716"/>
    </source>
</evidence>
<proteinExistence type="predicted"/>
<evidence type="ECO:0000256" key="6">
    <source>
        <dbReference type="ARBA" id="ARBA00023015"/>
    </source>
</evidence>
<protein>
    <submittedName>
        <fullName evidence="14">Protein CBFA2T1-like protein</fullName>
    </submittedName>
</protein>
<dbReference type="STRING" id="299467.A0A443SMI0"/>
<dbReference type="Gene3D" id="1.20.120.1110">
    <property type="entry name" value="TAFH/NHR1 domain"/>
    <property type="match status" value="1"/>
</dbReference>
<keyword evidence="3" id="KW-0479">Metal-binding</keyword>
<dbReference type="SUPFAM" id="SSF144232">
    <property type="entry name" value="HIT/MYND zinc finger-like"/>
    <property type="match status" value="1"/>
</dbReference>
<dbReference type="SMART" id="SM00549">
    <property type="entry name" value="TAFH"/>
    <property type="match status" value="1"/>
</dbReference>
<keyword evidence="15" id="KW-1185">Reference proteome</keyword>
<dbReference type="Proteomes" id="UP000288716">
    <property type="component" value="Unassembled WGS sequence"/>
</dbReference>
<keyword evidence="10" id="KW-0175">Coiled coil</keyword>
<feature type="region of interest" description="Disordered" evidence="11">
    <location>
        <begin position="635"/>
        <end position="674"/>
    </location>
</feature>
<keyword evidence="7" id="KW-0804">Transcription</keyword>
<feature type="region of interest" description="Disordered" evidence="11">
    <location>
        <begin position="64"/>
        <end position="91"/>
    </location>
</feature>
<evidence type="ECO:0000256" key="7">
    <source>
        <dbReference type="ARBA" id="ARBA00023163"/>
    </source>
</evidence>
<evidence type="ECO:0000256" key="10">
    <source>
        <dbReference type="SAM" id="Coils"/>
    </source>
</evidence>
<keyword evidence="5" id="KW-0862">Zinc</keyword>
<feature type="compositionally biased region" description="Low complexity" evidence="11">
    <location>
        <begin position="648"/>
        <end position="657"/>
    </location>
</feature>
<organism evidence="14 15">
    <name type="scientific">Leptotrombidium deliense</name>
    <dbReference type="NCBI Taxonomy" id="299467"/>
    <lineage>
        <taxon>Eukaryota</taxon>
        <taxon>Metazoa</taxon>
        <taxon>Ecdysozoa</taxon>
        <taxon>Arthropoda</taxon>
        <taxon>Chelicerata</taxon>
        <taxon>Arachnida</taxon>
        <taxon>Acari</taxon>
        <taxon>Acariformes</taxon>
        <taxon>Trombidiformes</taxon>
        <taxon>Prostigmata</taxon>
        <taxon>Anystina</taxon>
        <taxon>Parasitengona</taxon>
        <taxon>Trombiculoidea</taxon>
        <taxon>Trombiculidae</taxon>
        <taxon>Leptotrombidium</taxon>
    </lineage>
</organism>
<dbReference type="FunFam" id="6.10.140.2220:FF:000001">
    <property type="entry name" value="CBFA2/RUNX1 translocation partner 3"/>
    <property type="match status" value="1"/>
</dbReference>
<dbReference type="SUPFAM" id="SSF158553">
    <property type="entry name" value="TAFH domain-like"/>
    <property type="match status" value="1"/>
</dbReference>
<sequence length="674" mass="75197">MPYLAMPVWKVQKGTAGPAMPSSPIDLKPAHISPSPPACVSSSNNHISSSTISNQNVSAQTVNGIHSPNANTAGLHNAGQMPLSMTPSPPTSQISLSLRQISKLKRFLTTLYQFTCDISVEVGEKVQTLIIVLLLKETVIHAWLAQNSSLTVEEFHQKIQEVTHYPLRPYVVPFLKLHLPALQNEILHVSRLSKMTPAQYIRQNESFILDVFPQNNSNGATEPFEIFQPQESNSVVRELKRKTSPDLRRDVYIDNSDRIEVQPPAKRHQPNSSPAMTTRLSPAGVTPTLVHNHSASPSILHSHLSSTRTAMIDEIQRERESSTGLYHIPSALRDGMSNGRVHSSSTSDHFTDRFAGISERYEKELFSRPSSMIYTEMHRNYGEDMSRDMEEEWKNIYTMLNCILGMVEKTKRALAILQQRSMEHATSSSSLWPSNISVRGRHYASNLDASHPDYHEIKKSRDQFLSTIHFSKPTEISNLSDSIRRSRPQSNNNQIGITIKSIISNQFSFILEDAVNEVKRQAVAELQKAVSAAESKASELVAAERAKMERLISEARRHAAEDALAAMAHQEDSNENCWNCGRKATETCSGCNVARYCGAFCQHKDWENHHRSCGQNREVSANTSTNTVIPTTITELKRTKASSPIPPSTSSQSTTSIANQRTVHSNGEHEKPIE</sequence>
<evidence type="ECO:0000256" key="1">
    <source>
        <dbReference type="ARBA" id="ARBA00004123"/>
    </source>
</evidence>
<evidence type="ECO:0000256" key="3">
    <source>
        <dbReference type="ARBA" id="ARBA00022723"/>
    </source>
</evidence>
<dbReference type="Gene3D" id="6.10.250.230">
    <property type="match status" value="1"/>
</dbReference>
<evidence type="ECO:0000256" key="11">
    <source>
        <dbReference type="SAM" id="MobiDB-lite"/>
    </source>
</evidence>
<name>A0A443SMI0_9ACAR</name>
<dbReference type="InterPro" id="IPR002893">
    <property type="entry name" value="Znf_MYND"/>
</dbReference>
<accession>A0A443SMI0</accession>
<feature type="domain" description="MYND-type" evidence="12">
    <location>
        <begin position="577"/>
        <end position="613"/>
    </location>
</feature>
<feature type="compositionally biased region" description="Polar residues" evidence="11">
    <location>
        <begin position="64"/>
        <end position="74"/>
    </location>
</feature>
<dbReference type="VEuPathDB" id="VectorBase:LDEU003322"/>
<evidence type="ECO:0000256" key="5">
    <source>
        <dbReference type="ARBA" id="ARBA00022833"/>
    </source>
</evidence>
<dbReference type="PANTHER" id="PTHR10379:SF14">
    <property type="entry name" value="NERVY, ISOFORM D"/>
    <property type="match status" value="1"/>
</dbReference>
<comment type="subcellular location">
    <subcellularLocation>
        <location evidence="1">Nucleus</location>
    </subcellularLocation>
</comment>
<dbReference type="PROSITE" id="PS51119">
    <property type="entry name" value="TAFH"/>
    <property type="match status" value="1"/>
</dbReference>
<gene>
    <name evidence="14" type="ORF">B4U80_11354</name>
</gene>
<dbReference type="PRINTS" id="PR01875">
    <property type="entry name" value="ETOFAMILY"/>
</dbReference>
<dbReference type="InterPro" id="IPR037249">
    <property type="entry name" value="TAFH/NHR1_dom_sf"/>
</dbReference>
<dbReference type="AlphaFoldDB" id="A0A443SMI0"/>
<dbReference type="PANTHER" id="PTHR10379">
    <property type="entry name" value="MTG8 ETO EIGHT TWENTY ONE PROTEIN"/>
    <property type="match status" value="1"/>
</dbReference>
<dbReference type="Pfam" id="PF07531">
    <property type="entry name" value="TAFH"/>
    <property type="match status" value="1"/>
</dbReference>
<keyword evidence="8" id="KW-0539">Nucleus</keyword>
<evidence type="ECO:0000259" key="12">
    <source>
        <dbReference type="PROSITE" id="PS50865"/>
    </source>
</evidence>
<keyword evidence="2" id="KW-0678">Repressor</keyword>
<dbReference type="OrthoDB" id="2951111at2759"/>
<dbReference type="InterPro" id="IPR013289">
    <property type="entry name" value="CBFA2T1/2/3"/>
</dbReference>
<reference evidence="14 15" key="1">
    <citation type="journal article" date="2018" name="Gigascience">
        <title>Genomes of trombidid mites reveal novel predicted allergens and laterally-transferred genes associated with secondary metabolism.</title>
        <authorList>
            <person name="Dong X."/>
            <person name="Chaisiri K."/>
            <person name="Xia D."/>
            <person name="Armstrong S.D."/>
            <person name="Fang Y."/>
            <person name="Donnelly M.J."/>
            <person name="Kadowaki T."/>
            <person name="McGarry J.W."/>
            <person name="Darby A.C."/>
            <person name="Makepeace B.L."/>
        </authorList>
    </citation>
    <scope>NUCLEOTIDE SEQUENCE [LARGE SCALE GENOMIC DNA]</scope>
    <source>
        <strain evidence="14">UoL-UT</strain>
    </source>
</reference>
<dbReference type="GO" id="GO:0003714">
    <property type="term" value="F:transcription corepressor activity"/>
    <property type="evidence" value="ECO:0007669"/>
    <property type="project" value="InterPro"/>
</dbReference>
<evidence type="ECO:0000256" key="2">
    <source>
        <dbReference type="ARBA" id="ARBA00022491"/>
    </source>
</evidence>
<evidence type="ECO:0000256" key="9">
    <source>
        <dbReference type="PROSITE-ProRule" id="PRU00134"/>
    </source>
</evidence>
<dbReference type="GO" id="GO:0005634">
    <property type="term" value="C:nucleus"/>
    <property type="evidence" value="ECO:0007669"/>
    <property type="project" value="UniProtKB-SubCell"/>
</dbReference>
<dbReference type="PROSITE" id="PS50865">
    <property type="entry name" value="ZF_MYND_2"/>
    <property type="match status" value="1"/>
</dbReference>
<dbReference type="InterPro" id="IPR014896">
    <property type="entry name" value="NHR2"/>
</dbReference>
<keyword evidence="4 9" id="KW-0863">Zinc-finger</keyword>
<dbReference type="Gene3D" id="6.10.140.2220">
    <property type="match status" value="1"/>
</dbReference>
<feature type="coiled-coil region" evidence="10">
    <location>
        <begin position="516"/>
        <end position="561"/>
    </location>
</feature>
<feature type="domain" description="TAFH" evidence="13">
    <location>
        <begin position="98"/>
        <end position="205"/>
    </location>
</feature>
<comment type="caution">
    <text evidence="14">The sequence shown here is derived from an EMBL/GenBank/DDBJ whole genome shotgun (WGS) entry which is preliminary data.</text>
</comment>
<keyword evidence="6" id="KW-0805">Transcription regulation</keyword>
<dbReference type="InterPro" id="IPR003894">
    <property type="entry name" value="TAFH_NHR1"/>
</dbReference>
<dbReference type="GO" id="GO:0008270">
    <property type="term" value="F:zinc ion binding"/>
    <property type="evidence" value="ECO:0007669"/>
    <property type="project" value="UniProtKB-KW"/>
</dbReference>
<evidence type="ECO:0000259" key="13">
    <source>
        <dbReference type="PROSITE" id="PS51119"/>
    </source>
</evidence>
<evidence type="ECO:0000313" key="14">
    <source>
        <dbReference type="EMBL" id="RWS28718.1"/>
    </source>
</evidence>
<dbReference type="GO" id="GO:0006351">
    <property type="term" value="P:DNA-templated transcription"/>
    <property type="evidence" value="ECO:0007669"/>
    <property type="project" value="InterPro"/>
</dbReference>
<dbReference type="Pfam" id="PF01753">
    <property type="entry name" value="zf-MYND"/>
    <property type="match status" value="1"/>
</dbReference>
<dbReference type="EMBL" id="NCKV01001251">
    <property type="protein sequence ID" value="RWS28718.1"/>
    <property type="molecule type" value="Genomic_DNA"/>
</dbReference>
<dbReference type="Pfam" id="PF08788">
    <property type="entry name" value="NHR2"/>
    <property type="match status" value="1"/>
</dbReference>
<evidence type="ECO:0000256" key="4">
    <source>
        <dbReference type="ARBA" id="ARBA00022771"/>
    </source>
</evidence>
<dbReference type="PROSITE" id="PS01360">
    <property type="entry name" value="ZF_MYND_1"/>
    <property type="match status" value="1"/>
</dbReference>